<feature type="non-terminal residue" evidence="1">
    <location>
        <position position="1"/>
    </location>
</feature>
<accession>A0ACC6R9Z6</accession>
<name>A0ACC6R9Z6_9GAMM</name>
<keyword evidence="2" id="KW-1185">Reference proteome</keyword>
<feature type="non-terminal residue" evidence="1">
    <location>
        <position position="75"/>
    </location>
</feature>
<proteinExistence type="predicted"/>
<evidence type="ECO:0000313" key="2">
    <source>
        <dbReference type="Proteomes" id="UP001374952"/>
    </source>
</evidence>
<reference evidence="1" key="1">
    <citation type="submission" date="2024-02" db="EMBL/GenBank/DDBJ databases">
        <title>Bacteria isolated from the canopy kelp, Nereocystis luetkeana.</title>
        <authorList>
            <person name="Pfister C.A."/>
            <person name="Younker I.T."/>
            <person name="Light S.H."/>
        </authorList>
    </citation>
    <scope>NUCLEOTIDE SEQUENCE</scope>
    <source>
        <strain evidence="1">TN.2.01</strain>
    </source>
</reference>
<sequence length="75" mass="8041">IFFTYLAVIGLINAFNIVDGIAGLLGAMAINTLGAIALLLLLNQKENLITVLNVLALIPNLIINLGFSGTRYRKN</sequence>
<organism evidence="1 2">
    <name type="scientific">Pseudoalteromonas undina</name>
    <dbReference type="NCBI Taxonomy" id="43660"/>
    <lineage>
        <taxon>Bacteria</taxon>
        <taxon>Pseudomonadati</taxon>
        <taxon>Pseudomonadota</taxon>
        <taxon>Gammaproteobacteria</taxon>
        <taxon>Alteromonadales</taxon>
        <taxon>Pseudoalteromonadaceae</taxon>
        <taxon>Pseudoalteromonas</taxon>
    </lineage>
</organism>
<dbReference type="Proteomes" id="UP001374952">
    <property type="component" value="Unassembled WGS sequence"/>
</dbReference>
<dbReference type="EMBL" id="JBAKAX010000175">
    <property type="protein sequence ID" value="MEL0606540.1"/>
    <property type="molecule type" value="Genomic_DNA"/>
</dbReference>
<keyword evidence="1" id="KW-0808">Transferase</keyword>
<gene>
    <name evidence="1" type="ORF">V6250_20570</name>
</gene>
<comment type="caution">
    <text evidence="1">The sequence shown here is derived from an EMBL/GenBank/DDBJ whole genome shotgun (WGS) entry which is preliminary data.</text>
</comment>
<evidence type="ECO:0000313" key="1">
    <source>
        <dbReference type="EMBL" id="MEL0606540.1"/>
    </source>
</evidence>
<protein>
    <submittedName>
        <fullName evidence="1">Undecaprenyl-phosphate alpha-N-acetylglucosaminyl 1-phosphate transferase</fullName>
    </submittedName>
</protein>